<sequence>METYHLTPEALAKAVREWRGDNLSSPAAARLLGLPPRTLEGIEQGRGFRYPKTLLLAMQAIKGHGNV</sequence>
<comment type="caution">
    <text evidence="1">The sequence shown here is derived from an EMBL/GenBank/DDBJ whole genome shotgun (WGS) entry which is preliminary data.</text>
</comment>
<organism evidence="1">
    <name type="scientific">Sinorhizobium medicae</name>
    <dbReference type="NCBI Taxonomy" id="110321"/>
    <lineage>
        <taxon>Bacteria</taxon>
        <taxon>Pseudomonadati</taxon>
        <taxon>Pseudomonadota</taxon>
        <taxon>Alphaproteobacteria</taxon>
        <taxon>Hyphomicrobiales</taxon>
        <taxon>Rhizobiaceae</taxon>
        <taxon>Sinorhizobium/Ensifer group</taxon>
        <taxon>Sinorhizobium</taxon>
    </lineage>
</organism>
<reference evidence="1" key="1">
    <citation type="journal article" date="2013" name="Genome Biol.">
        <title>Comparative genomics of the core and accessory genomes of 48 Sinorhizobium strains comprising five genospecies.</title>
        <authorList>
            <person name="Sugawara M."/>
            <person name="Epstein B."/>
            <person name="Badgley B.D."/>
            <person name="Unno T."/>
            <person name="Xu L."/>
            <person name="Reese J."/>
            <person name="Gyaneshwar P."/>
            <person name="Denny R."/>
            <person name="Mudge J."/>
            <person name="Bharti A.K."/>
            <person name="Farmer A.D."/>
            <person name="May G.D."/>
            <person name="Woodward J.E."/>
            <person name="Medigue C."/>
            <person name="Vallenet D."/>
            <person name="Lajus A."/>
            <person name="Rouy Z."/>
            <person name="Martinez-Vaz B."/>
            <person name="Tiffin P."/>
            <person name="Young N.D."/>
            <person name="Sadowsky M.J."/>
        </authorList>
    </citation>
    <scope>NUCLEOTIDE SEQUENCE</scope>
    <source>
        <strain evidence="1">M1</strain>
    </source>
</reference>
<evidence type="ECO:0000313" key="1">
    <source>
        <dbReference type="EMBL" id="MQW69776.1"/>
    </source>
</evidence>
<evidence type="ECO:0008006" key="2">
    <source>
        <dbReference type="Google" id="ProtNLM"/>
    </source>
</evidence>
<protein>
    <recommendedName>
        <fullName evidence="2">DNA-binding protein</fullName>
    </recommendedName>
</protein>
<dbReference type="EMBL" id="WISB01000076">
    <property type="protein sequence ID" value="MQW69776.1"/>
    <property type="molecule type" value="Genomic_DNA"/>
</dbReference>
<accession>A0A6G1WJA6</accession>
<name>A0A6G1WJA6_9HYPH</name>
<dbReference type="RefSeq" id="WP_128171195.1">
    <property type="nucleotide sequence ID" value="NZ_RPJI01000001.1"/>
</dbReference>
<dbReference type="AlphaFoldDB" id="A0A6G1WJA6"/>
<proteinExistence type="predicted"/>
<gene>
    <name evidence="1" type="ORF">GHJ91_11545</name>
</gene>